<dbReference type="Pfam" id="PF00076">
    <property type="entry name" value="RRM_1"/>
    <property type="match status" value="1"/>
</dbReference>
<gene>
    <name evidence="5" type="ORF">DBRI00130_LOCUS19371</name>
</gene>
<reference evidence="5" key="1">
    <citation type="submission" date="2021-01" db="EMBL/GenBank/DDBJ databases">
        <authorList>
            <person name="Corre E."/>
            <person name="Pelletier E."/>
            <person name="Niang G."/>
            <person name="Scheremetjew M."/>
            <person name="Finn R."/>
            <person name="Kale V."/>
            <person name="Holt S."/>
            <person name="Cochrane G."/>
            <person name="Meng A."/>
            <person name="Brown T."/>
            <person name="Cohen L."/>
        </authorList>
    </citation>
    <scope>NUCLEOTIDE SEQUENCE</scope>
    <source>
        <strain evidence="5">GSO104</strain>
    </source>
</reference>
<dbReference type="EMBL" id="HBNS01024584">
    <property type="protein sequence ID" value="CAE4615725.1"/>
    <property type="molecule type" value="Transcribed_RNA"/>
</dbReference>
<evidence type="ECO:0000256" key="1">
    <source>
        <dbReference type="ARBA" id="ARBA00022884"/>
    </source>
</evidence>
<feature type="domain" description="RRM" evidence="4">
    <location>
        <begin position="82"/>
        <end position="173"/>
    </location>
</feature>
<feature type="compositionally biased region" description="Low complexity" evidence="3">
    <location>
        <begin position="205"/>
        <end position="215"/>
    </location>
</feature>
<feature type="compositionally biased region" description="Gly residues" evidence="3">
    <location>
        <begin position="216"/>
        <end position="228"/>
    </location>
</feature>
<proteinExistence type="predicted"/>
<protein>
    <recommendedName>
        <fullName evidence="4">RRM domain-containing protein</fullName>
    </recommendedName>
</protein>
<dbReference type="InterPro" id="IPR012677">
    <property type="entry name" value="Nucleotide-bd_a/b_plait_sf"/>
</dbReference>
<dbReference type="PROSITE" id="PS50102">
    <property type="entry name" value="RRM"/>
    <property type="match status" value="1"/>
</dbReference>
<evidence type="ECO:0000256" key="3">
    <source>
        <dbReference type="SAM" id="MobiDB-lite"/>
    </source>
</evidence>
<feature type="compositionally biased region" description="Gly residues" evidence="3">
    <location>
        <begin position="380"/>
        <end position="397"/>
    </location>
</feature>
<feature type="region of interest" description="Disordered" evidence="3">
    <location>
        <begin position="170"/>
        <end position="469"/>
    </location>
</feature>
<dbReference type="AlphaFoldDB" id="A0A7S4RIL5"/>
<dbReference type="PANTHER" id="PTHR23236:SF11">
    <property type="entry name" value="EUKARYOTIC TRANSLATION INITIATION FACTOR 4H"/>
    <property type="match status" value="1"/>
</dbReference>
<feature type="compositionally biased region" description="Basic and acidic residues" evidence="3">
    <location>
        <begin position="398"/>
        <end position="409"/>
    </location>
</feature>
<feature type="compositionally biased region" description="Polar residues" evidence="3">
    <location>
        <begin position="229"/>
        <end position="241"/>
    </location>
</feature>
<dbReference type="InterPro" id="IPR000504">
    <property type="entry name" value="RRM_dom"/>
</dbReference>
<evidence type="ECO:0000313" key="5">
    <source>
        <dbReference type="EMBL" id="CAE4615725.1"/>
    </source>
</evidence>
<dbReference type="SMART" id="SM00360">
    <property type="entry name" value="RRM"/>
    <property type="match status" value="1"/>
</dbReference>
<keyword evidence="1 2" id="KW-0694">RNA-binding</keyword>
<feature type="compositionally biased region" description="Low complexity" evidence="3">
    <location>
        <begin position="369"/>
        <end position="379"/>
    </location>
</feature>
<name>A0A7S4RIL5_9STRA</name>
<feature type="compositionally biased region" description="Basic and acidic residues" evidence="3">
    <location>
        <begin position="191"/>
        <end position="203"/>
    </location>
</feature>
<dbReference type="Gene3D" id="3.30.70.330">
    <property type="match status" value="1"/>
</dbReference>
<dbReference type="InterPro" id="IPR035979">
    <property type="entry name" value="RBD_domain_sf"/>
</dbReference>
<organism evidence="5">
    <name type="scientific">Ditylum brightwellii</name>
    <dbReference type="NCBI Taxonomy" id="49249"/>
    <lineage>
        <taxon>Eukaryota</taxon>
        <taxon>Sar</taxon>
        <taxon>Stramenopiles</taxon>
        <taxon>Ochrophyta</taxon>
        <taxon>Bacillariophyta</taxon>
        <taxon>Mediophyceae</taxon>
        <taxon>Lithodesmiophycidae</taxon>
        <taxon>Lithodesmiales</taxon>
        <taxon>Lithodesmiaceae</taxon>
        <taxon>Ditylum</taxon>
    </lineage>
</organism>
<feature type="compositionally biased region" description="Acidic residues" evidence="3">
    <location>
        <begin position="38"/>
        <end position="47"/>
    </location>
</feature>
<dbReference type="GO" id="GO:0003723">
    <property type="term" value="F:RNA binding"/>
    <property type="evidence" value="ECO:0007669"/>
    <property type="project" value="UniProtKB-UniRule"/>
</dbReference>
<feature type="compositionally biased region" description="Basic and acidic residues" evidence="3">
    <location>
        <begin position="327"/>
        <end position="355"/>
    </location>
</feature>
<feature type="region of interest" description="Disordered" evidence="3">
    <location>
        <begin position="1"/>
        <end position="79"/>
    </location>
</feature>
<sequence length="486" mass="51778">MKGWAEYCSSDEESDDGLRHTHPAASSDGLHPSLHHEDDDDHEDDGSPGDVASNDDTGDHLNAIPPVPSKREYDDLPNGPPYTAYVRNLSYDIRENDQLVYEINGLLERRYEGTDVRVQVVNARVGIDRESGKRKGFGYVEFTTVEDLTAFLDCDDGNSEVMGRNIHIRVATNQRSNDRGSGGNRPGQLPRRGDSNPRIDGSKFRGGNFSRNNNGGLAGSTNAGGVGGNTDSLSSSQNKQRPSLRLAPRTKPMENSQTSTGGGISSSIFGEAKPRDNHQWNSSRKSVKDIIEPPSSPSKDAGVRGGNDKVEDASLTARGKNLAIDSKNNEKKDSGAEVTVDAKRNEHGERYDRNHSGGRGRGKGRANDRNSSSSSLSSSGRGGAGGRGVGRGGGGRGGRQDGSRRESSKGRGGGQNRQQSGNWGDKKNNSGRGGSNLASTNDARKKGSGVSAEPAKTMPTQKKEAKPKTKVINAFAALGFDDSDSD</sequence>
<evidence type="ECO:0000259" key="4">
    <source>
        <dbReference type="PROSITE" id="PS50102"/>
    </source>
</evidence>
<evidence type="ECO:0000256" key="2">
    <source>
        <dbReference type="PROSITE-ProRule" id="PRU00176"/>
    </source>
</evidence>
<dbReference type="PANTHER" id="PTHR23236">
    <property type="entry name" value="EUKARYOTIC TRANSLATION INITIATION FACTOR 4B/4H"/>
    <property type="match status" value="1"/>
</dbReference>
<dbReference type="SUPFAM" id="SSF54928">
    <property type="entry name" value="RNA-binding domain, RBD"/>
    <property type="match status" value="1"/>
</dbReference>
<accession>A0A7S4RIL5</accession>